<keyword evidence="2" id="KW-0812">Transmembrane</keyword>
<feature type="compositionally biased region" description="Basic and acidic residues" evidence="1">
    <location>
        <begin position="332"/>
        <end position="346"/>
    </location>
</feature>
<evidence type="ECO:0000259" key="3">
    <source>
        <dbReference type="Pfam" id="PF00535"/>
    </source>
</evidence>
<comment type="caution">
    <text evidence="4">The sequence shown here is derived from an EMBL/GenBank/DDBJ whole genome shotgun (WGS) entry which is preliminary data.</text>
</comment>
<evidence type="ECO:0000313" key="4">
    <source>
        <dbReference type="EMBL" id="GAA0467187.1"/>
    </source>
</evidence>
<evidence type="ECO:0000313" key="5">
    <source>
        <dbReference type="Proteomes" id="UP001500713"/>
    </source>
</evidence>
<evidence type="ECO:0000256" key="2">
    <source>
        <dbReference type="SAM" id="Phobius"/>
    </source>
</evidence>
<dbReference type="EMBL" id="BAAAEM010000002">
    <property type="protein sequence ID" value="GAA0467187.1"/>
    <property type="molecule type" value="Genomic_DNA"/>
</dbReference>
<proteinExistence type="predicted"/>
<dbReference type="Gene3D" id="3.90.550.10">
    <property type="entry name" value="Spore Coat Polysaccharide Biosynthesis Protein SpsA, Chain A"/>
    <property type="match status" value="1"/>
</dbReference>
<sequence>MKLIVQIPCYNEAGTLEETVADIPKSIDGIDTIEILIIDDGSSDGTSELARKLGVHHIIRNKRNMGLARTFKKGLDHSLSLDADIIVNTDGDNQYCGADIAKLVQPIIAGTADITIGDRQTSTIAHFSLGKKLLQRFGSWVVRRFSEVDVPDAVSGFRAISREAAFRINIVSSFSYTIEMLIQVGKKGIAFTSVPVRTNPKTRDSRLFNSVFRFIERSGTTLLRMYSMYQPLRVFTLIGLVIGLIGTIPMIRFLYFYLFVSGEGKIQSLVIGSAFLIVGVLTFILGLMADLINHNRQLIEMSLEKLRHVEDAQKALLADASARSAVVEEQPVPEKLEESSSRQDDQ</sequence>
<gene>
    <name evidence="4" type="ORF">GCM10009096_04910</name>
</gene>
<dbReference type="CDD" id="cd04179">
    <property type="entry name" value="DPM_DPG-synthase_like"/>
    <property type="match status" value="1"/>
</dbReference>
<feature type="domain" description="Glycosyltransferase 2-like" evidence="3">
    <location>
        <begin position="6"/>
        <end position="164"/>
    </location>
</feature>
<keyword evidence="5" id="KW-1185">Reference proteome</keyword>
<dbReference type="SUPFAM" id="SSF53448">
    <property type="entry name" value="Nucleotide-diphospho-sugar transferases"/>
    <property type="match status" value="1"/>
</dbReference>
<feature type="transmembrane region" description="Helical" evidence="2">
    <location>
        <begin position="270"/>
        <end position="292"/>
    </location>
</feature>
<keyword evidence="2" id="KW-0472">Membrane</keyword>
<dbReference type="Pfam" id="PF00535">
    <property type="entry name" value="Glycos_transf_2"/>
    <property type="match status" value="1"/>
</dbReference>
<keyword evidence="2" id="KW-1133">Transmembrane helix</keyword>
<dbReference type="InterPro" id="IPR029044">
    <property type="entry name" value="Nucleotide-diphossugar_trans"/>
</dbReference>
<feature type="transmembrane region" description="Helical" evidence="2">
    <location>
        <begin position="234"/>
        <end position="258"/>
    </location>
</feature>
<dbReference type="RefSeq" id="WP_229953966.1">
    <property type="nucleotide sequence ID" value="NZ_BAAAEM010000002.1"/>
</dbReference>
<dbReference type="PANTHER" id="PTHR48090:SF7">
    <property type="entry name" value="RFBJ PROTEIN"/>
    <property type="match status" value="1"/>
</dbReference>
<dbReference type="InterPro" id="IPR050256">
    <property type="entry name" value="Glycosyltransferase_2"/>
</dbReference>
<accession>A0ABP3JYB1</accession>
<dbReference type="InterPro" id="IPR001173">
    <property type="entry name" value="Glyco_trans_2-like"/>
</dbReference>
<dbReference type="PANTHER" id="PTHR48090">
    <property type="entry name" value="UNDECAPRENYL-PHOSPHATE 4-DEOXY-4-FORMAMIDO-L-ARABINOSE TRANSFERASE-RELATED"/>
    <property type="match status" value="1"/>
</dbReference>
<feature type="region of interest" description="Disordered" evidence="1">
    <location>
        <begin position="322"/>
        <end position="346"/>
    </location>
</feature>
<evidence type="ECO:0000256" key="1">
    <source>
        <dbReference type="SAM" id="MobiDB-lite"/>
    </source>
</evidence>
<organism evidence="4 5">
    <name type="scientific">Parasphingorhabdus litoris</name>
    <dbReference type="NCBI Taxonomy" id="394733"/>
    <lineage>
        <taxon>Bacteria</taxon>
        <taxon>Pseudomonadati</taxon>
        <taxon>Pseudomonadota</taxon>
        <taxon>Alphaproteobacteria</taxon>
        <taxon>Sphingomonadales</taxon>
        <taxon>Sphingomonadaceae</taxon>
        <taxon>Parasphingorhabdus</taxon>
    </lineage>
</organism>
<protein>
    <submittedName>
        <fullName evidence="4">Glycosyltransferase family 2 protein</fullName>
    </submittedName>
</protein>
<name>A0ABP3JYB1_9SPHN</name>
<dbReference type="Proteomes" id="UP001500713">
    <property type="component" value="Unassembled WGS sequence"/>
</dbReference>
<reference evidence="5" key="1">
    <citation type="journal article" date="2019" name="Int. J. Syst. Evol. Microbiol.">
        <title>The Global Catalogue of Microorganisms (GCM) 10K type strain sequencing project: providing services to taxonomists for standard genome sequencing and annotation.</title>
        <authorList>
            <consortium name="The Broad Institute Genomics Platform"/>
            <consortium name="The Broad Institute Genome Sequencing Center for Infectious Disease"/>
            <person name="Wu L."/>
            <person name="Ma J."/>
        </authorList>
    </citation>
    <scope>NUCLEOTIDE SEQUENCE [LARGE SCALE GENOMIC DNA]</scope>
    <source>
        <strain evidence="5">JCM 14162</strain>
    </source>
</reference>